<dbReference type="Proteomes" id="UP000005638">
    <property type="component" value="Chromosome"/>
</dbReference>
<dbReference type="GeneID" id="96866221"/>
<dbReference type="EMBL" id="CP003222">
    <property type="protein sequence ID" value="AEW87271.1"/>
    <property type="molecule type" value="Genomic_DNA"/>
</dbReference>
<evidence type="ECO:0000313" key="3">
    <source>
        <dbReference type="Proteomes" id="UP000005638"/>
    </source>
</evidence>
<proteinExistence type="predicted"/>
<feature type="domain" description="DUF6922" evidence="1">
    <location>
        <begin position="12"/>
        <end position="66"/>
    </location>
</feature>
<dbReference type="InterPro" id="IPR053830">
    <property type="entry name" value="DUF6922"/>
</dbReference>
<dbReference type="eggNOG" id="ENOG503351U">
    <property type="taxonomic scope" value="Bacteria"/>
</dbReference>
<dbReference type="KEGG" id="fco:FCOL_12360"/>
<accession>G8X9S3</accession>
<sequence length="99" mass="11723">MKKTVNILEKIPNYVFWDLDVTKLNIHKDSDVIISRILMFSDFSNYSDNILFLESLYTEETIKRVIIASTERISDEICSLTSKRYNTPIKSKFNKYVYL</sequence>
<dbReference type="Pfam" id="PF21956">
    <property type="entry name" value="DUF6922"/>
    <property type="match status" value="1"/>
</dbReference>
<protein>
    <recommendedName>
        <fullName evidence="1">DUF6922 domain-containing protein</fullName>
    </recommendedName>
</protein>
<evidence type="ECO:0000313" key="2">
    <source>
        <dbReference type="EMBL" id="AEW87271.1"/>
    </source>
</evidence>
<organism evidence="2 3">
    <name type="scientific">Flavobacterium columnare (strain ATCC 49512 / CIP 103533 / TG 44/87)</name>
    <dbReference type="NCBI Taxonomy" id="1041826"/>
    <lineage>
        <taxon>Bacteria</taxon>
        <taxon>Pseudomonadati</taxon>
        <taxon>Bacteroidota</taxon>
        <taxon>Flavobacteriia</taxon>
        <taxon>Flavobacteriales</taxon>
        <taxon>Flavobacteriaceae</taxon>
        <taxon>Flavobacterium</taxon>
    </lineage>
</organism>
<dbReference type="AlphaFoldDB" id="G8X9S3"/>
<gene>
    <name evidence="2" type="ordered locus">FCOL_12360</name>
</gene>
<reference evidence="2 3" key="1">
    <citation type="journal article" date="2012" name="J. Bacteriol.">
        <title>Genome Sequence of the Fish Pathogen Flavobacterium columnare ATCC 49512.</title>
        <authorList>
            <person name="Tekedar H.C."/>
            <person name="Karsi A."/>
            <person name="Gillaspy A.F."/>
            <person name="Dyer D.W."/>
            <person name="Benton N.R."/>
            <person name="Zaitshik J."/>
            <person name="Vamenta S."/>
            <person name="Banes M.M."/>
            <person name="Gulsoy N."/>
            <person name="Aboko-Cole M."/>
            <person name="Waldbieser G.C."/>
            <person name="Lawrence M.L."/>
        </authorList>
    </citation>
    <scope>NUCLEOTIDE SEQUENCE [LARGE SCALE GENOMIC DNA]</scope>
    <source>
        <strain evidence="3">ATCC 49512 / CIP 103533 / TG 44/87</strain>
    </source>
</reference>
<dbReference type="HOGENOM" id="CLU_2384641_0_0_10"/>
<keyword evidence="3" id="KW-1185">Reference proteome</keyword>
<dbReference type="STRING" id="1041826.FCOL_12360"/>
<evidence type="ECO:0000259" key="1">
    <source>
        <dbReference type="Pfam" id="PF21956"/>
    </source>
</evidence>
<name>G8X9S3_FLACA</name>
<dbReference type="RefSeq" id="WP_014166532.1">
    <property type="nucleotide sequence ID" value="NC_016510.2"/>
</dbReference>